<dbReference type="CDD" id="cd00093">
    <property type="entry name" value="HTH_XRE"/>
    <property type="match status" value="1"/>
</dbReference>
<evidence type="ECO:0000313" key="5">
    <source>
        <dbReference type="EMBL" id="TLS50032.1"/>
    </source>
</evidence>
<dbReference type="GO" id="GO:0003700">
    <property type="term" value="F:DNA-binding transcription factor activity"/>
    <property type="evidence" value="ECO:0007669"/>
    <property type="project" value="TreeGrafter"/>
</dbReference>
<dbReference type="OrthoDB" id="9814553at2"/>
<dbReference type="PANTHER" id="PTHR46797">
    <property type="entry name" value="HTH-TYPE TRANSCRIPTIONAL REGULATOR"/>
    <property type="match status" value="1"/>
</dbReference>
<evidence type="ECO:0000313" key="6">
    <source>
        <dbReference type="Proteomes" id="UP000309676"/>
    </source>
</evidence>
<keyword evidence="2" id="KW-0238">DNA-binding</keyword>
<dbReference type="InterPro" id="IPR050807">
    <property type="entry name" value="TransReg_Diox_bact_type"/>
</dbReference>
<evidence type="ECO:0000259" key="4">
    <source>
        <dbReference type="PROSITE" id="PS50943"/>
    </source>
</evidence>
<organism evidence="5 6">
    <name type="scientific">Paenibacillus antri</name>
    <dbReference type="NCBI Taxonomy" id="2582848"/>
    <lineage>
        <taxon>Bacteria</taxon>
        <taxon>Bacillati</taxon>
        <taxon>Bacillota</taxon>
        <taxon>Bacilli</taxon>
        <taxon>Bacillales</taxon>
        <taxon>Paenibacillaceae</taxon>
        <taxon>Paenibacillus</taxon>
    </lineage>
</organism>
<evidence type="ECO:0000256" key="2">
    <source>
        <dbReference type="ARBA" id="ARBA00023125"/>
    </source>
</evidence>
<dbReference type="EMBL" id="VCIW01000017">
    <property type="protein sequence ID" value="TLS50032.1"/>
    <property type="molecule type" value="Genomic_DNA"/>
</dbReference>
<keyword evidence="6" id="KW-1185">Reference proteome</keyword>
<accession>A0A5R9G126</accession>
<dbReference type="RefSeq" id="WP_138196516.1">
    <property type="nucleotide sequence ID" value="NZ_VCIW01000017.1"/>
</dbReference>
<keyword evidence="1" id="KW-0805">Transcription regulation</keyword>
<protein>
    <submittedName>
        <fullName evidence="5">Helix-turn-helix transcriptional regulator</fullName>
    </submittedName>
</protein>
<feature type="domain" description="HTH cro/C1-type" evidence="4">
    <location>
        <begin position="13"/>
        <end position="67"/>
    </location>
</feature>
<dbReference type="SMART" id="SM00530">
    <property type="entry name" value="HTH_XRE"/>
    <property type="match status" value="1"/>
</dbReference>
<proteinExistence type="predicted"/>
<gene>
    <name evidence="5" type="ORF">FE782_22100</name>
</gene>
<evidence type="ECO:0000256" key="3">
    <source>
        <dbReference type="ARBA" id="ARBA00023163"/>
    </source>
</evidence>
<comment type="caution">
    <text evidence="5">The sequence shown here is derived from an EMBL/GenBank/DDBJ whole genome shotgun (WGS) entry which is preliminary data.</text>
</comment>
<dbReference type="PANTHER" id="PTHR46797:SF23">
    <property type="entry name" value="HTH-TYPE TRANSCRIPTIONAL REGULATOR SUTR"/>
    <property type="match status" value="1"/>
</dbReference>
<dbReference type="InterPro" id="IPR001387">
    <property type="entry name" value="Cro/C1-type_HTH"/>
</dbReference>
<dbReference type="AlphaFoldDB" id="A0A5R9G126"/>
<dbReference type="SUPFAM" id="SSF47413">
    <property type="entry name" value="lambda repressor-like DNA-binding domains"/>
    <property type="match status" value="1"/>
</dbReference>
<dbReference type="GO" id="GO:0005829">
    <property type="term" value="C:cytosol"/>
    <property type="evidence" value="ECO:0007669"/>
    <property type="project" value="TreeGrafter"/>
</dbReference>
<dbReference type="InterPro" id="IPR010982">
    <property type="entry name" value="Lambda_DNA-bd_dom_sf"/>
</dbReference>
<dbReference type="Pfam" id="PF01381">
    <property type="entry name" value="HTH_3"/>
    <property type="match status" value="1"/>
</dbReference>
<dbReference type="GO" id="GO:0003677">
    <property type="term" value="F:DNA binding"/>
    <property type="evidence" value="ECO:0007669"/>
    <property type="project" value="UniProtKB-KW"/>
</dbReference>
<dbReference type="Gene3D" id="1.10.260.40">
    <property type="entry name" value="lambda repressor-like DNA-binding domains"/>
    <property type="match status" value="1"/>
</dbReference>
<sequence length="113" mass="12812">MPENVLVLLGKRIRDLRKEQGLSQEQLAELSGFHYTYIGAVERAEKNITVMNVSKIAAALAVSVSDLFSYSKISDTTQNKSRDIEDIVQLLLKSDHQRVRKIKNVILQILDED</sequence>
<reference evidence="5 6" key="1">
    <citation type="submission" date="2019-05" db="EMBL/GenBank/DDBJ databases">
        <authorList>
            <person name="Narsing Rao M.P."/>
            <person name="Li W.J."/>
        </authorList>
    </citation>
    <scope>NUCLEOTIDE SEQUENCE [LARGE SCALE GENOMIC DNA]</scope>
    <source>
        <strain evidence="5 6">SYSU_K30003</strain>
    </source>
</reference>
<evidence type="ECO:0000256" key="1">
    <source>
        <dbReference type="ARBA" id="ARBA00023015"/>
    </source>
</evidence>
<dbReference type="Proteomes" id="UP000309676">
    <property type="component" value="Unassembled WGS sequence"/>
</dbReference>
<keyword evidence="3" id="KW-0804">Transcription</keyword>
<name>A0A5R9G126_9BACL</name>
<dbReference type="PROSITE" id="PS50943">
    <property type="entry name" value="HTH_CROC1"/>
    <property type="match status" value="1"/>
</dbReference>